<keyword evidence="1" id="KW-1015">Disulfide bond</keyword>
<dbReference type="AlphaFoldDB" id="A0A1J1HVG8"/>
<evidence type="ECO:0000313" key="7">
    <source>
        <dbReference type="Proteomes" id="UP000183832"/>
    </source>
</evidence>
<feature type="chain" id="PRO_5012995309" evidence="4">
    <location>
        <begin position="21"/>
        <end position="285"/>
    </location>
</feature>
<dbReference type="OrthoDB" id="5597713at2759"/>
<evidence type="ECO:0000256" key="4">
    <source>
        <dbReference type="SAM" id="SignalP"/>
    </source>
</evidence>
<feature type="signal peptide" evidence="4">
    <location>
        <begin position="1"/>
        <end position="20"/>
    </location>
</feature>
<protein>
    <submittedName>
        <fullName evidence="6">CLUMA_CG005651, isoform A</fullName>
    </submittedName>
</protein>
<dbReference type="InterPro" id="IPR033116">
    <property type="entry name" value="TRYPSIN_SER"/>
</dbReference>
<reference evidence="6 7" key="1">
    <citation type="submission" date="2015-04" db="EMBL/GenBank/DDBJ databases">
        <authorList>
            <person name="Syromyatnikov M.Y."/>
            <person name="Popov V.N."/>
        </authorList>
    </citation>
    <scope>NUCLEOTIDE SEQUENCE [LARGE SCALE GENOMIC DNA]</scope>
</reference>
<dbReference type="InterPro" id="IPR043504">
    <property type="entry name" value="Peptidase_S1_PA_chymotrypsin"/>
</dbReference>
<evidence type="ECO:0000259" key="5">
    <source>
        <dbReference type="PROSITE" id="PS50240"/>
    </source>
</evidence>
<keyword evidence="3" id="KW-0378">Hydrolase</keyword>
<dbReference type="PROSITE" id="PS00134">
    <property type="entry name" value="TRYPSIN_HIS"/>
    <property type="match status" value="1"/>
</dbReference>
<gene>
    <name evidence="6" type="primary">putative Serine protease 3</name>
    <name evidence="6" type="ORF">CLUMA_CG005651</name>
</gene>
<keyword evidence="4" id="KW-0732">Signal</keyword>
<dbReference type="InterPro" id="IPR018114">
    <property type="entry name" value="TRYPSIN_HIS"/>
</dbReference>
<keyword evidence="3" id="KW-0645">Protease</keyword>
<dbReference type="Pfam" id="PF00089">
    <property type="entry name" value="Trypsin"/>
    <property type="match status" value="1"/>
</dbReference>
<dbReference type="PANTHER" id="PTHR24260:SF145">
    <property type="entry name" value="FI17609P1-RELATED"/>
    <property type="match status" value="1"/>
</dbReference>
<keyword evidence="7" id="KW-1185">Reference proteome</keyword>
<dbReference type="GO" id="GO:0006508">
    <property type="term" value="P:proteolysis"/>
    <property type="evidence" value="ECO:0007669"/>
    <property type="project" value="UniProtKB-KW"/>
</dbReference>
<feature type="domain" description="Peptidase S1" evidence="5">
    <location>
        <begin position="45"/>
        <end position="280"/>
    </location>
</feature>
<comment type="similarity">
    <text evidence="2">Belongs to the peptidase S1 family. CLIP subfamily.</text>
</comment>
<evidence type="ECO:0000256" key="2">
    <source>
        <dbReference type="ARBA" id="ARBA00024195"/>
    </source>
</evidence>
<dbReference type="Gene3D" id="2.40.10.10">
    <property type="entry name" value="Trypsin-like serine proteases"/>
    <property type="match status" value="2"/>
</dbReference>
<dbReference type="InterPro" id="IPR009003">
    <property type="entry name" value="Peptidase_S1_PA"/>
</dbReference>
<dbReference type="InterPro" id="IPR001314">
    <property type="entry name" value="Peptidase_S1A"/>
</dbReference>
<name>A0A1J1HVG8_9DIPT</name>
<evidence type="ECO:0000256" key="3">
    <source>
        <dbReference type="RuleBase" id="RU363034"/>
    </source>
</evidence>
<dbReference type="PROSITE" id="PS50240">
    <property type="entry name" value="TRYPSIN_DOM"/>
    <property type="match status" value="1"/>
</dbReference>
<evidence type="ECO:0000313" key="6">
    <source>
        <dbReference type="EMBL" id="CRK92071.1"/>
    </source>
</evidence>
<dbReference type="Proteomes" id="UP000183832">
    <property type="component" value="Unassembled WGS sequence"/>
</dbReference>
<dbReference type="STRING" id="568069.A0A1J1HVG8"/>
<dbReference type="GO" id="GO:0004252">
    <property type="term" value="F:serine-type endopeptidase activity"/>
    <property type="evidence" value="ECO:0007669"/>
    <property type="project" value="InterPro"/>
</dbReference>
<dbReference type="PROSITE" id="PS00135">
    <property type="entry name" value="TRYPSIN_SER"/>
    <property type="match status" value="1"/>
</dbReference>
<dbReference type="SUPFAM" id="SSF50494">
    <property type="entry name" value="Trypsin-like serine proteases"/>
    <property type="match status" value="1"/>
</dbReference>
<evidence type="ECO:0000256" key="1">
    <source>
        <dbReference type="ARBA" id="ARBA00023157"/>
    </source>
</evidence>
<keyword evidence="3" id="KW-0720">Serine protease</keyword>
<dbReference type="InterPro" id="IPR001254">
    <property type="entry name" value="Trypsin_dom"/>
</dbReference>
<dbReference type="InterPro" id="IPR051333">
    <property type="entry name" value="CLIP_Serine_Protease"/>
</dbReference>
<dbReference type="SMART" id="SM00020">
    <property type="entry name" value="Tryp_SPc"/>
    <property type="match status" value="1"/>
</dbReference>
<sequence length="285" mass="31279">MRMKFFSIYFFLLVCNCVNSAHVVKLISPKDIQQTQLKIEKTGRIVAGNHAIVLEFPYQVSIRAVNGSNGSFCGGSIISSRYVLTAAHCTKGFKSFELGFGSSLLERPLTTMTSRDSIEHPQFESVSLRNDIALIKLPLLVRYTKKISPIQLPKRSQVSESYINQKAVVSGFGRFSDESAQLSKSLSFADLRVIGNRECAGIFSSKIVTNNVLCARSFSDSNENACMGDSGGPLAMKDEDGILTQIGIVSFVSSRGCLYGDPSGYTRVGKYLDWISEITGIPLRK</sequence>
<dbReference type="PRINTS" id="PR00722">
    <property type="entry name" value="CHYMOTRYPSIN"/>
</dbReference>
<proteinExistence type="inferred from homology"/>
<dbReference type="EMBL" id="CVRI01000022">
    <property type="protein sequence ID" value="CRK92071.1"/>
    <property type="molecule type" value="Genomic_DNA"/>
</dbReference>
<dbReference type="PANTHER" id="PTHR24260">
    <property type="match status" value="1"/>
</dbReference>
<accession>A0A1J1HVG8</accession>
<dbReference type="FunFam" id="2.40.10.10:FF:000068">
    <property type="entry name" value="transmembrane protease serine 2"/>
    <property type="match status" value="1"/>
</dbReference>
<organism evidence="6 7">
    <name type="scientific">Clunio marinus</name>
    <dbReference type="NCBI Taxonomy" id="568069"/>
    <lineage>
        <taxon>Eukaryota</taxon>
        <taxon>Metazoa</taxon>
        <taxon>Ecdysozoa</taxon>
        <taxon>Arthropoda</taxon>
        <taxon>Hexapoda</taxon>
        <taxon>Insecta</taxon>
        <taxon>Pterygota</taxon>
        <taxon>Neoptera</taxon>
        <taxon>Endopterygota</taxon>
        <taxon>Diptera</taxon>
        <taxon>Nematocera</taxon>
        <taxon>Chironomoidea</taxon>
        <taxon>Chironomidae</taxon>
        <taxon>Clunio</taxon>
    </lineage>
</organism>
<dbReference type="CDD" id="cd00190">
    <property type="entry name" value="Tryp_SPc"/>
    <property type="match status" value="1"/>
</dbReference>